<evidence type="ECO:0000313" key="1">
    <source>
        <dbReference type="EMBL" id="MEV0363085.1"/>
    </source>
</evidence>
<dbReference type="RefSeq" id="WP_357976669.1">
    <property type="nucleotide sequence ID" value="NZ_JBFAIH010000004.1"/>
</dbReference>
<gene>
    <name evidence="1" type="ORF">AB0H72_10325</name>
</gene>
<name>A0ABV3F5Y6_9NOCA</name>
<dbReference type="Proteomes" id="UP001551658">
    <property type="component" value="Unassembled WGS sequence"/>
</dbReference>
<reference evidence="1 2" key="1">
    <citation type="submission" date="2024-06" db="EMBL/GenBank/DDBJ databases">
        <title>The Natural Products Discovery Center: Release of the First 8490 Sequenced Strains for Exploring Actinobacteria Biosynthetic Diversity.</title>
        <authorList>
            <person name="Kalkreuter E."/>
            <person name="Kautsar S.A."/>
            <person name="Yang D."/>
            <person name="Bader C.D."/>
            <person name="Teijaro C.N."/>
            <person name="Fluegel L."/>
            <person name="Davis C.M."/>
            <person name="Simpson J.R."/>
            <person name="Lauterbach L."/>
            <person name="Steele A.D."/>
            <person name="Gui C."/>
            <person name="Meng S."/>
            <person name="Li G."/>
            <person name="Viehrig K."/>
            <person name="Ye F."/>
            <person name="Su P."/>
            <person name="Kiefer A.F."/>
            <person name="Nichols A."/>
            <person name="Cepeda A.J."/>
            <person name="Yan W."/>
            <person name="Fan B."/>
            <person name="Jiang Y."/>
            <person name="Adhikari A."/>
            <person name="Zheng C.-J."/>
            <person name="Schuster L."/>
            <person name="Cowan T.M."/>
            <person name="Smanski M.J."/>
            <person name="Chevrette M.G."/>
            <person name="De Carvalho L.P.S."/>
            <person name="Shen B."/>
        </authorList>
    </citation>
    <scope>NUCLEOTIDE SEQUENCE [LARGE SCALE GENOMIC DNA]</scope>
    <source>
        <strain evidence="1 2">NPDC050671</strain>
    </source>
</reference>
<organism evidence="1 2">
    <name type="scientific">Nocardia fusca</name>
    <dbReference type="NCBI Taxonomy" id="941183"/>
    <lineage>
        <taxon>Bacteria</taxon>
        <taxon>Bacillati</taxon>
        <taxon>Actinomycetota</taxon>
        <taxon>Actinomycetes</taxon>
        <taxon>Mycobacteriales</taxon>
        <taxon>Nocardiaceae</taxon>
        <taxon>Nocardia</taxon>
    </lineage>
</organism>
<proteinExistence type="predicted"/>
<comment type="caution">
    <text evidence="1">The sequence shown here is derived from an EMBL/GenBank/DDBJ whole genome shotgun (WGS) entry which is preliminary data.</text>
</comment>
<sequence length="212" mass="23264">MSRKYMLTYCLRSIVGDWFQTIVDKDVSAQNAQALAANILDWLISSGVVVAERDDCVLGAESGHRPGPAVAAVVDSAAGDSSFRDLWTNGLAIVTERSVFDAGQGDPIAVSCPRCGTATRLVDDCYELIPEVWELFGTGIHAWAEGQDDAVVPCPSCAQQVEPTDWIWADDYFALGHLGFKFWNWPPFRPDFVAEFGRRLGDHRIALVEGKL</sequence>
<dbReference type="EMBL" id="JBFAIH010000004">
    <property type="protein sequence ID" value="MEV0363085.1"/>
    <property type="molecule type" value="Genomic_DNA"/>
</dbReference>
<evidence type="ECO:0000313" key="2">
    <source>
        <dbReference type="Proteomes" id="UP001551658"/>
    </source>
</evidence>
<accession>A0ABV3F5Y6</accession>
<keyword evidence="2" id="KW-1185">Reference proteome</keyword>
<protein>
    <submittedName>
        <fullName evidence="1">Uncharacterized protein</fullName>
    </submittedName>
</protein>